<feature type="domain" description="C2H2-type" evidence="11">
    <location>
        <begin position="345"/>
        <end position="372"/>
    </location>
</feature>
<dbReference type="FunFam" id="3.30.160.60:FF:000688">
    <property type="entry name" value="zinc finger protein 197 isoform X1"/>
    <property type="match status" value="1"/>
</dbReference>
<dbReference type="PROSITE" id="PS00028">
    <property type="entry name" value="ZINC_FINGER_C2H2_1"/>
    <property type="match status" value="6"/>
</dbReference>
<dbReference type="SUPFAM" id="SSF57667">
    <property type="entry name" value="beta-beta-alpha zinc fingers"/>
    <property type="match status" value="4"/>
</dbReference>
<feature type="domain" description="KRAB" evidence="12">
    <location>
        <begin position="36"/>
        <end position="107"/>
    </location>
</feature>
<dbReference type="FunFam" id="3.30.160.60:FF:002063">
    <property type="entry name" value="RB associated KRAB zinc finger"/>
    <property type="match status" value="1"/>
</dbReference>
<dbReference type="GO" id="GO:0000981">
    <property type="term" value="F:DNA-binding transcription factor activity, RNA polymerase II-specific"/>
    <property type="evidence" value="ECO:0007669"/>
    <property type="project" value="TreeGrafter"/>
</dbReference>
<evidence type="ECO:0000256" key="1">
    <source>
        <dbReference type="ARBA" id="ARBA00004123"/>
    </source>
</evidence>
<protein>
    <submittedName>
        <fullName evidence="14">Zinc finger protein 577-like</fullName>
    </submittedName>
</protein>
<evidence type="ECO:0000256" key="7">
    <source>
        <dbReference type="ARBA" id="ARBA00023015"/>
    </source>
</evidence>
<dbReference type="InterPro" id="IPR001909">
    <property type="entry name" value="KRAB"/>
</dbReference>
<dbReference type="CDD" id="cd07765">
    <property type="entry name" value="KRAB_A-box"/>
    <property type="match status" value="1"/>
</dbReference>
<keyword evidence="13" id="KW-1185">Reference proteome</keyword>
<feature type="domain" description="C2H2-type" evidence="11">
    <location>
        <begin position="317"/>
        <end position="344"/>
    </location>
</feature>
<dbReference type="PROSITE" id="PS50805">
    <property type="entry name" value="KRAB"/>
    <property type="match status" value="1"/>
</dbReference>
<gene>
    <name evidence="14" type="primary">LOC111821508</name>
</gene>
<accession>A0A2Y9RFH0</accession>
<keyword evidence="3" id="KW-0479">Metal-binding</keyword>
<dbReference type="GeneID" id="111821508"/>
<dbReference type="GO" id="GO:0008270">
    <property type="term" value="F:zinc ion binding"/>
    <property type="evidence" value="ECO:0007669"/>
    <property type="project" value="UniProtKB-KW"/>
</dbReference>
<dbReference type="RefSeq" id="XP_023592231.1">
    <property type="nucleotide sequence ID" value="XM_023736463.1"/>
</dbReference>
<reference evidence="14" key="1">
    <citation type="submission" date="2025-08" db="UniProtKB">
        <authorList>
            <consortium name="RefSeq"/>
        </authorList>
    </citation>
    <scope>IDENTIFICATION</scope>
</reference>
<dbReference type="FunFam" id="3.30.160.60:FF:000003">
    <property type="entry name" value="Zinc finger protein 3 homolog"/>
    <property type="match status" value="1"/>
</dbReference>
<proteinExistence type="inferred from homology"/>
<dbReference type="SMART" id="SM00355">
    <property type="entry name" value="ZnF_C2H2"/>
    <property type="match status" value="6"/>
</dbReference>
<dbReference type="FunFam" id="3.30.160.60:FF:002090">
    <property type="entry name" value="Zinc finger protein 473"/>
    <property type="match status" value="1"/>
</dbReference>
<keyword evidence="8" id="KW-0804">Transcription</keyword>
<keyword evidence="7" id="KW-0805">Transcription regulation</keyword>
<dbReference type="AlphaFoldDB" id="A0A2Y9RFH0"/>
<dbReference type="Pfam" id="PF00096">
    <property type="entry name" value="zf-C2H2"/>
    <property type="match status" value="5"/>
</dbReference>
<comment type="similarity">
    <text evidence="2">Belongs to the krueppel C2H2-type zinc-finger protein family.</text>
</comment>
<comment type="subcellular location">
    <subcellularLocation>
        <location evidence="1">Nucleus</location>
    </subcellularLocation>
</comment>
<dbReference type="SMART" id="SM00349">
    <property type="entry name" value="KRAB"/>
    <property type="match status" value="1"/>
</dbReference>
<evidence type="ECO:0000256" key="5">
    <source>
        <dbReference type="ARBA" id="ARBA00022771"/>
    </source>
</evidence>
<dbReference type="KEGG" id="tmu:111821508"/>
<keyword evidence="4" id="KW-0677">Repeat</keyword>
<name>A0A2Y9RFH0_TRIMA</name>
<dbReference type="Gene3D" id="3.30.160.60">
    <property type="entry name" value="Classic Zinc Finger"/>
    <property type="match status" value="6"/>
</dbReference>
<evidence type="ECO:0000313" key="13">
    <source>
        <dbReference type="Proteomes" id="UP000248480"/>
    </source>
</evidence>
<dbReference type="InterPro" id="IPR036051">
    <property type="entry name" value="KRAB_dom_sf"/>
</dbReference>
<dbReference type="Pfam" id="PF13912">
    <property type="entry name" value="zf-C2H2_6"/>
    <property type="match status" value="1"/>
</dbReference>
<evidence type="ECO:0000256" key="6">
    <source>
        <dbReference type="ARBA" id="ARBA00022833"/>
    </source>
</evidence>
<keyword evidence="6" id="KW-0862">Zinc</keyword>
<evidence type="ECO:0000256" key="8">
    <source>
        <dbReference type="ARBA" id="ARBA00023163"/>
    </source>
</evidence>
<dbReference type="InterPro" id="IPR036236">
    <property type="entry name" value="Znf_C2H2_sf"/>
</dbReference>
<evidence type="ECO:0000256" key="3">
    <source>
        <dbReference type="ARBA" id="ARBA00022723"/>
    </source>
</evidence>
<dbReference type="PANTHER" id="PTHR24381">
    <property type="entry name" value="ZINC FINGER PROTEIN"/>
    <property type="match status" value="1"/>
</dbReference>
<dbReference type="SUPFAM" id="SSF109640">
    <property type="entry name" value="KRAB domain (Kruppel-associated box)"/>
    <property type="match status" value="1"/>
</dbReference>
<dbReference type="PROSITE" id="PS50157">
    <property type="entry name" value="ZINC_FINGER_C2H2_2"/>
    <property type="match status" value="6"/>
</dbReference>
<dbReference type="FunFam" id="3.30.160.60:FF:000295">
    <property type="entry name" value="zinc finger protein 19"/>
    <property type="match status" value="1"/>
</dbReference>
<feature type="domain" description="C2H2-type" evidence="11">
    <location>
        <begin position="289"/>
        <end position="316"/>
    </location>
</feature>
<sequence>MITTFTEVQRRQDRTLPRVISSFFRTKKMTKAQESLSFEDVAVGFTWEEWQLLDPSQKDLYKEVMLENYNNLVSVGYPATKPNPVFKLEQGEPPWIVEGAIHSWTSPEEIWAIDHMQWHSENQNELKNLEGCQQSYALGNNSNLSKNLFPLTQRGNTFDLHCKSLKAPLSFVIQNRRYAVKDSDEFSGYRKSPVHMKHDKTFSGIKYHGYVKPSSTKSQLNDHHKTYVGEKLHECSECGKTFSRKSRLMVHQRTHTGGKLYVCSECGKAFTWKSWLKRHQQSHTGEKLCGCNECGKAFSQKAYLIAHQRLHTGEKPYECSECRRTFFFKSDLTKHQRIHTGEKPYECSDCEKAFRSKSKLIQHQRTHNRERPNGCRECGKTFAQMSVLIKHKEKHRREKVIKSLKVGKPSSGNPFYMSELI</sequence>
<feature type="domain" description="C2H2-type" evidence="11">
    <location>
        <begin position="261"/>
        <end position="288"/>
    </location>
</feature>
<feature type="domain" description="C2H2-type" evidence="11">
    <location>
        <begin position="233"/>
        <end position="260"/>
    </location>
</feature>
<dbReference type="GO" id="GO:0005634">
    <property type="term" value="C:nucleus"/>
    <property type="evidence" value="ECO:0007669"/>
    <property type="project" value="UniProtKB-SubCell"/>
</dbReference>
<keyword evidence="9" id="KW-0539">Nucleus</keyword>
<evidence type="ECO:0000256" key="10">
    <source>
        <dbReference type="PROSITE-ProRule" id="PRU00042"/>
    </source>
</evidence>
<dbReference type="PANTHER" id="PTHR24381:SF455">
    <property type="entry name" value="RB-ASSOCIATED KRAB ZINC FINGER PROTEIN-RELATED"/>
    <property type="match status" value="1"/>
</dbReference>
<keyword evidence="5 10" id="KW-0863">Zinc-finger</keyword>
<dbReference type="Gene3D" id="6.10.140.140">
    <property type="match status" value="1"/>
</dbReference>
<organism evidence="13 14">
    <name type="scientific">Trichechus manatus latirostris</name>
    <name type="common">Florida manatee</name>
    <dbReference type="NCBI Taxonomy" id="127582"/>
    <lineage>
        <taxon>Eukaryota</taxon>
        <taxon>Metazoa</taxon>
        <taxon>Chordata</taxon>
        <taxon>Craniata</taxon>
        <taxon>Vertebrata</taxon>
        <taxon>Euteleostomi</taxon>
        <taxon>Mammalia</taxon>
        <taxon>Eutheria</taxon>
        <taxon>Afrotheria</taxon>
        <taxon>Sirenia</taxon>
        <taxon>Trichechidae</taxon>
        <taxon>Trichechus</taxon>
    </lineage>
</organism>
<feature type="domain" description="C2H2-type" evidence="11">
    <location>
        <begin position="373"/>
        <end position="400"/>
    </location>
</feature>
<dbReference type="GO" id="GO:0000977">
    <property type="term" value="F:RNA polymerase II transcription regulatory region sequence-specific DNA binding"/>
    <property type="evidence" value="ECO:0007669"/>
    <property type="project" value="TreeGrafter"/>
</dbReference>
<evidence type="ECO:0000259" key="11">
    <source>
        <dbReference type="PROSITE" id="PS50157"/>
    </source>
</evidence>
<evidence type="ECO:0000256" key="4">
    <source>
        <dbReference type="ARBA" id="ARBA00022737"/>
    </source>
</evidence>
<evidence type="ECO:0000313" key="14">
    <source>
        <dbReference type="RefSeq" id="XP_023592231.1"/>
    </source>
</evidence>
<dbReference type="InParanoid" id="A0A2Y9RFH0"/>
<evidence type="ECO:0000256" key="9">
    <source>
        <dbReference type="ARBA" id="ARBA00023242"/>
    </source>
</evidence>
<dbReference type="InterPro" id="IPR013087">
    <property type="entry name" value="Znf_C2H2_type"/>
</dbReference>
<evidence type="ECO:0000256" key="2">
    <source>
        <dbReference type="ARBA" id="ARBA00006991"/>
    </source>
</evidence>
<dbReference type="Pfam" id="PF01352">
    <property type="entry name" value="KRAB"/>
    <property type="match status" value="1"/>
</dbReference>
<evidence type="ECO:0000259" key="12">
    <source>
        <dbReference type="PROSITE" id="PS50805"/>
    </source>
</evidence>
<dbReference type="Proteomes" id="UP000248480">
    <property type="component" value="Unplaced"/>
</dbReference>